<evidence type="ECO:0000313" key="1">
    <source>
        <dbReference type="EMBL" id="QVY59839.1"/>
    </source>
</evidence>
<reference evidence="1 2" key="1">
    <citation type="submission" date="2021-03" db="EMBL/GenBank/DDBJ databases">
        <title>The first data on the complete genome of the tetrodotoxin-producing bacterium.</title>
        <authorList>
            <person name="Melnikova D.I."/>
            <person name="Nijland R."/>
            <person name="Magarlamov T.Y."/>
        </authorList>
    </citation>
    <scope>NUCLEOTIDE SEQUENCE [LARGE SCALE GENOMIC DNA]</scope>
    <source>
        <strain evidence="1 2">1839</strain>
    </source>
</reference>
<protein>
    <submittedName>
        <fullName evidence="1">Uncharacterized protein</fullName>
    </submittedName>
</protein>
<accession>A0ABX8F6W6</accession>
<gene>
    <name evidence="1" type="ORF">J1899_12295</name>
</gene>
<dbReference type="Proteomes" id="UP000679247">
    <property type="component" value="Chromosome"/>
</dbReference>
<evidence type="ECO:0000313" key="2">
    <source>
        <dbReference type="Proteomes" id="UP000679247"/>
    </source>
</evidence>
<sequence length="73" mass="8215">MQNENIPMREIFHIETDEYIPFDDFSSGLIGDEQNSVAPYDSENSQGYIEDVDIAISINAKQLDSNTVNDATE</sequence>
<organism evidence="1 2">
    <name type="scientific">Cytobacillus gottheilii</name>
    <dbReference type="NCBI Taxonomy" id="859144"/>
    <lineage>
        <taxon>Bacteria</taxon>
        <taxon>Bacillati</taxon>
        <taxon>Bacillota</taxon>
        <taxon>Bacilli</taxon>
        <taxon>Bacillales</taxon>
        <taxon>Bacillaceae</taxon>
        <taxon>Cytobacillus</taxon>
    </lineage>
</organism>
<keyword evidence="2" id="KW-1185">Reference proteome</keyword>
<name>A0ABX8F6W6_9BACI</name>
<proteinExistence type="predicted"/>
<dbReference type="EMBL" id="CP071709">
    <property type="protein sequence ID" value="QVY59839.1"/>
    <property type="molecule type" value="Genomic_DNA"/>
</dbReference>
<dbReference type="RefSeq" id="WP_214474010.1">
    <property type="nucleotide sequence ID" value="NZ_CANKUS010000044.1"/>
</dbReference>